<sequence>MDILRIAMWSGPRNISTALMRAFENRPDCAVVDEPFYGYYLQATGLEHPAGDAVMASMSCDWREVARQLREELPATADPASCTVFYQKHMTQHILPAMQMDWTDGLSNCFLIREPRRIIASYAKVRPQFAIEELGFPQQWELFQRVADRLGEAPPVIDSAQTLRAPEASLRALCQRLAIPFTDRMLHWPAGRRDSDGVWAPHWYAAVEQSTGFQAVNELPLEEVAIPAGCEEMCDQAETIYARLFEHALVTGDE</sequence>
<dbReference type="EMBL" id="CP048711">
    <property type="protein sequence ID" value="QIB64798.1"/>
    <property type="molecule type" value="Genomic_DNA"/>
</dbReference>
<keyword evidence="2" id="KW-0378">Hydrolase</keyword>
<name>A0A6C0TYS2_9GAMM</name>
<dbReference type="GO" id="GO:0016787">
    <property type="term" value="F:hydrolase activity"/>
    <property type="evidence" value="ECO:0007669"/>
    <property type="project" value="UniProtKB-KW"/>
</dbReference>
<dbReference type="RefSeq" id="WP_163494048.1">
    <property type="nucleotide sequence ID" value="NZ_CP048711.1"/>
</dbReference>
<proteinExistence type="inferred from homology"/>
<dbReference type="AlphaFoldDB" id="A0A6C0TYS2"/>
<dbReference type="Gene3D" id="3.40.50.300">
    <property type="entry name" value="P-loop containing nucleotide triphosphate hydrolases"/>
    <property type="match status" value="1"/>
</dbReference>
<dbReference type="InterPro" id="IPR027417">
    <property type="entry name" value="P-loop_NTPase"/>
</dbReference>
<evidence type="ECO:0000313" key="2">
    <source>
        <dbReference type="EMBL" id="QIB64798.1"/>
    </source>
</evidence>
<dbReference type="PANTHER" id="PTHR42743:SF11">
    <property type="entry name" value="AMINODEOXYCHORISMATE LYASE"/>
    <property type="match status" value="1"/>
</dbReference>
<dbReference type="GO" id="GO:0019752">
    <property type="term" value="P:carboxylic acid metabolic process"/>
    <property type="evidence" value="ECO:0007669"/>
    <property type="project" value="TreeGrafter"/>
</dbReference>
<keyword evidence="3" id="KW-1185">Reference proteome</keyword>
<gene>
    <name evidence="2" type="ORF">G3T16_04735</name>
</gene>
<dbReference type="SUPFAM" id="SSF52540">
    <property type="entry name" value="P-loop containing nucleoside triphosphate hydrolases"/>
    <property type="match status" value="1"/>
</dbReference>
<reference evidence="2 3" key="1">
    <citation type="submission" date="2020-02" db="EMBL/GenBank/DDBJ databases">
        <title>Genome sequencing for Kineobactrum sp. M2.</title>
        <authorList>
            <person name="Park S.-J."/>
        </authorList>
    </citation>
    <scope>NUCLEOTIDE SEQUENCE [LARGE SCALE GENOMIC DNA]</scope>
    <source>
        <strain evidence="2 3">M2</strain>
    </source>
</reference>
<accession>A0A6C0TYS2</accession>
<comment type="similarity">
    <text evidence="1">Belongs to the class-IV pyridoxal-phosphate-dependent aminotransferase family.</text>
</comment>
<dbReference type="Pfam" id="PF19798">
    <property type="entry name" value="Sulfotransfer_5"/>
    <property type="match status" value="1"/>
</dbReference>
<protein>
    <submittedName>
        <fullName evidence="2">HAD family hydrolase</fullName>
    </submittedName>
</protein>
<dbReference type="KEGG" id="kim:G3T16_04735"/>
<evidence type="ECO:0000256" key="1">
    <source>
        <dbReference type="ARBA" id="ARBA00009320"/>
    </source>
</evidence>
<organism evidence="2 3">
    <name type="scientific">Kineobactrum salinum</name>
    <dbReference type="NCBI Taxonomy" id="2708301"/>
    <lineage>
        <taxon>Bacteria</taxon>
        <taxon>Pseudomonadati</taxon>
        <taxon>Pseudomonadota</taxon>
        <taxon>Gammaproteobacteria</taxon>
        <taxon>Cellvibrionales</taxon>
        <taxon>Halieaceae</taxon>
        <taxon>Kineobactrum</taxon>
    </lineage>
</organism>
<dbReference type="Proteomes" id="UP000477680">
    <property type="component" value="Chromosome"/>
</dbReference>
<dbReference type="PANTHER" id="PTHR42743">
    <property type="entry name" value="AMINO-ACID AMINOTRANSFERASE"/>
    <property type="match status" value="1"/>
</dbReference>
<evidence type="ECO:0000313" key="3">
    <source>
        <dbReference type="Proteomes" id="UP000477680"/>
    </source>
</evidence>
<dbReference type="InterPro" id="IPR050571">
    <property type="entry name" value="Class-IV_PLP-Dep_Aminotrnsfr"/>
</dbReference>